<sequence length="142" mass="15941">MNDSWYLVDLPGYGYARTSKQTAQVWNDFTRSYFLERETLVAVLLLVDASIPTRDVDVQAAAWFEEAQIPYAVVFTKLDKRKRGGPRAEENMQQFLGAVADVRGPGLGAPPALATSSREGRGREALLQHIALLRRAFERMPE</sequence>
<protein>
    <recommendedName>
        <fullName evidence="3">EngB-type G domain-containing protein</fullName>
    </recommendedName>
</protein>
<evidence type="ECO:0000313" key="1">
    <source>
        <dbReference type="EMBL" id="KAK2079849.1"/>
    </source>
</evidence>
<dbReference type="PANTHER" id="PTHR11649:SF13">
    <property type="entry name" value="ENGB-TYPE G DOMAIN-CONTAINING PROTEIN"/>
    <property type="match status" value="1"/>
</dbReference>
<dbReference type="Gene3D" id="3.40.50.300">
    <property type="entry name" value="P-loop containing nucleotide triphosphate hydrolases"/>
    <property type="match status" value="1"/>
</dbReference>
<name>A0AAD9IJT2_PROWI</name>
<dbReference type="InterPro" id="IPR027417">
    <property type="entry name" value="P-loop_NTPase"/>
</dbReference>
<proteinExistence type="predicted"/>
<dbReference type="Proteomes" id="UP001255856">
    <property type="component" value="Unassembled WGS sequence"/>
</dbReference>
<dbReference type="AlphaFoldDB" id="A0AAD9IJT2"/>
<organism evidence="1 2">
    <name type="scientific">Prototheca wickerhamii</name>
    <dbReference type="NCBI Taxonomy" id="3111"/>
    <lineage>
        <taxon>Eukaryota</taxon>
        <taxon>Viridiplantae</taxon>
        <taxon>Chlorophyta</taxon>
        <taxon>core chlorophytes</taxon>
        <taxon>Trebouxiophyceae</taxon>
        <taxon>Chlorellales</taxon>
        <taxon>Chlorellaceae</taxon>
        <taxon>Prototheca</taxon>
    </lineage>
</organism>
<keyword evidence="2" id="KW-1185">Reference proteome</keyword>
<evidence type="ECO:0008006" key="3">
    <source>
        <dbReference type="Google" id="ProtNLM"/>
    </source>
</evidence>
<reference evidence="1" key="1">
    <citation type="submission" date="2021-01" db="EMBL/GenBank/DDBJ databases">
        <authorList>
            <person name="Eckstrom K.M.E."/>
        </authorList>
    </citation>
    <scope>NUCLEOTIDE SEQUENCE</scope>
    <source>
        <strain evidence="1">UVCC 0001</strain>
    </source>
</reference>
<accession>A0AAD9IJT2</accession>
<dbReference type="PANTHER" id="PTHR11649">
    <property type="entry name" value="MSS1/TRME-RELATED GTP-BINDING PROTEIN"/>
    <property type="match status" value="1"/>
</dbReference>
<gene>
    <name evidence="1" type="ORF">QBZ16_002244</name>
</gene>
<dbReference type="EMBL" id="JASFZW010000002">
    <property type="protein sequence ID" value="KAK2079849.1"/>
    <property type="molecule type" value="Genomic_DNA"/>
</dbReference>
<dbReference type="SUPFAM" id="SSF52540">
    <property type="entry name" value="P-loop containing nucleoside triphosphate hydrolases"/>
    <property type="match status" value="1"/>
</dbReference>
<evidence type="ECO:0000313" key="2">
    <source>
        <dbReference type="Proteomes" id="UP001255856"/>
    </source>
</evidence>
<comment type="caution">
    <text evidence="1">The sequence shown here is derived from an EMBL/GenBank/DDBJ whole genome shotgun (WGS) entry which is preliminary data.</text>
</comment>